<evidence type="ECO:0000313" key="5">
    <source>
        <dbReference type="Proteomes" id="UP001057375"/>
    </source>
</evidence>
<dbReference type="Gene3D" id="4.10.60.10">
    <property type="entry name" value="Zinc finger, CCHC-type"/>
    <property type="match status" value="1"/>
</dbReference>
<feature type="compositionally biased region" description="Basic and acidic residues" evidence="2">
    <location>
        <begin position="29"/>
        <end position="41"/>
    </location>
</feature>
<dbReference type="EMBL" id="BQXS01011542">
    <property type="protein sequence ID" value="GKT13818.1"/>
    <property type="molecule type" value="Genomic_DNA"/>
</dbReference>
<keyword evidence="5" id="KW-1185">Reference proteome</keyword>
<keyword evidence="1" id="KW-0479">Metal-binding</keyword>
<keyword evidence="1" id="KW-0862">Zinc</keyword>
<protein>
    <recommendedName>
        <fullName evidence="3">CCHC-type domain-containing protein</fullName>
    </recommendedName>
</protein>
<accession>A0ABQ5JR00</accession>
<feature type="region of interest" description="Disordered" evidence="2">
    <location>
        <begin position="24"/>
        <end position="52"/>
    </location>
</feature>
<dbReference type="SUPFAM" id="SSF57756">
    <property type="entry name" value="Retrovirus zinc finger-like domains"/>
    <property type="match status" value="1"/>
</dbReference>
<evidence type="ECO:0000259" key="3">
    <source>
        <dbReference type="PROSITE" id="PS50158"/>
    </source>
</evidence>
<evidence type="ECO:0000313" key="4">
    <source>
        <dbReference type="EMBL" id="GKT13818.1"/>
    </source>
</evidence>
<dbReference type="InterPro" id="IPR036875">
    <property type="entry name" value="Znf_CCHC_sf"/>
</dbReference>
<dbReference type="InterPro" id="IPR021109">
    <property type="entry name" value="Peptidase_aspartic_dom_sf"/>
</dbReference>
<dbReference type="Pfam" id="PF00098">
    <property type="entry name" value="zf-CCHC"/>
    <property type="match status" value="1"/>
</dbReference>
<dbReference type="Gene3D" id="2.40.70.10">
    <property type="entry name" value="Acid Proteases"/>
    <property type="match status" value="1"/>
</dbReference>
<sequence length="227" mass="25643">MIFAQQAIVTEGIEEFQRYCSVPAKRHSSSADRRDKTEKKEKSFHKRTGPPKDLSKIRCFNCQAMGHFAKDCPVKRKAENKGRQKFKAFSSSNEETQRPIISVQILGDGTTVLSEQMPALLDSGATCSFIGKDNLLAEHFVPQKLVKSEIELGDGRKIQSTRQVSLRLRIHPVTTCSAVIIRQTFTVIPMQTTSEEIIFGYPDILKKGLLDIIQQPQKKEEVHEPLM</sequence>
<organism evidence="4 5">
    <name type="scientific">Aduncisulcus paluster</name>
    <dbReference type="NCBI Taxonomy" id="2918883"/>
    <lineage>
        <taxon>Eukaryota</taxon>
        <taxon>Metamonada</taxon>
        <taxon>Carpediemonas-like organisms</taxon>
        <taxon>Aduncisulcus</taxon>
    </lineage>
</organism>
<gene>
    <name evidence="4" type="ORF">ADUPG1_010344</name>
</gene>
<proteinExistence type="predicted"/>
<keyword evidence="1" id="KW-0863">Zinc-finger</keyword>
<feature type="domain" description="CCHC-type" evidence="3">
    <location>
        <begin position="58"/>
        <end position="73"/>
    </location>
</feature>
<reference evidence="4" key="1">
    <citation type="submission" date="2022-03" db="EMBL/GenBank/DDBJ databases">
        <title>Draft genome sequence of Aduncisulcus paluster, a free-living microaerophilic Fornicata.</title>
        <authorList>
            <person name="Yuyama I."/>
            <person name="Kume K."/>
            <person name="Tamura T."/>
            <person name="Inagaki Y."/>
            <person name="Hashimoto T."/>
        </authorList>
    </citation>
    <scope>NUCLEOTIDE SEQUENCE</scope>
    <source>
        <strain evidence="4">NY0171</strain>
    </source>
</reference>
<evidence type="ECO:0000256" key="2">
    <source>
        <dbReference type="SAM" id="MobiDB-lite"/>
    </source>
</evidence>
<evidence type="ECO:0000256" key="1">
    <source>
        <dbReference type="PROSITE-ProRule" id="PRU00047"/>
    </source>
</evidence>
<dbReference type="InterPro" id="IPR001878">
    <property type="entry name" value="Znf_CCHC"/>
</dbReference>
<dbReference type="SMART" id="SM00343">
    <property type="entry name" value="ZnF_C2HC"/>
    <property type="match status" value="1"/>
</dbReference>
<dbReference type="Proteomes" id="UP001057375">
    <property type="component" value="Unassembled WGS sequence"/>
</dbReference>
<comment type="caution">
    <text evidence="4">The sequence shown here is derived from an EMBL/GenBank/DDBJ whole genome shotgun (WGS) entry which is preliminary data.</text>
</comment>
<name>A0ABQ5JR00_9EUKA</name>
<dbReference type="PROSITE" id="PS50158">
    <property type="entry name" value="ZF_CCHC"/>
    <property type="match status" value="1"/>
</dbReference>